<dbReference type="Pfam" id="PF00578">
    <property type="entry name" value="AhpC-TSA"/>
    <property type="match status" value="1"/>
</dbReference>
<dbReference type="InterPro" id="IPR000866">
    <property type="entry name" value="AhpC/TSA"/>
</dbReference>
<dbReference type="OrthoDB" id="2121326at2759"/>
<evidence type="ECO:0000313" key="2">
    <source>
        <dbReference type="EMBL" id="KIY96823.1"/>
    </source>
</evidence>
<proteinExistence type="predicted"/>
<dbReference type="PANTHER" id="PTHR42852:SF18">
    <property type="entry name" value="CHROMOSOME UNDETERMINED SCAFFOLD_47, WHOLE GENOME SHOTGUN SEQUENCE"/>
    <property type="match status" value="1"/>
</dbReference>
<name>A0A0D2KM56_9CHLO</name>
<reference evidence="2 3" key="1">
    <citation type="journal article" date="2013" name="BMC Genomics">
        <title>Reconstruction of the lipid metabolism for the microalga Monoraphidium neglectum from its genome sequence reveals characteristics suitable for biofuel production.</title>
        <authorList>
            <person name="Bogen C."/>
            <person name="Al-Dilaimi A."/>
            <person name="Albersmeier A."/>
            <person name="Wichmann J."/>
            <person name="Grundmann M."/>
            <person name="Rupp O."/>
            <person name="Lauersen K.J."/>
            <person name="Blifernez-Klassen O."/>
            <person name="Kalinowski J."/>
            <person name="Goesmann A."/>
            <person name="Mussgnug J.H."/>
            <person name="Kruse O."/>
        </authorList>
    </citation>
    <scope>NUCLEOTIDE SEQUENCE [LARGE SCALE GENOMIC DNA]</scope>
    <source>
        <strain evidence="2 3">SAG 48.87</strain>
    </source>
</reference>
<dbReference type="InterPro" id="IPR017937">
    <property type="entry name" value="Thioredoxin_CS"/>
</dbReference>
<sequence>MSVGSICPPIKGLTWIKGGPMPLPPPGPCVIEFWATWCPPCRQTIPHLTQLQRQLQGKVTIVGISLDEDIAKLQRFVAAEGEKIGYAIAADLAGGAQQELYLKSEARGVPHAFLLDADHRILASSHPMDPAFTSKLQAAAASAGPAPAPAPAKKAVPPVTLSFDELMTKGVKELKALLAERGVAHADCLEKGDLARRVVERCSQVTHYV</sequence>
<evidence type="ECO:0000313" key="3">
    <source>
        <dbReference type="Proteomes" id="UP000054498"/>
    </source>
</evidence>
<dbReference type="AlphaFoldDB" id="A0A0D2KM56"/>
<dbReference type="SUPFAM" id="SSF52833">
    <property type="entry name" value="Thioredoxin-like"/>
    <property type="match status" value="1"/>
</dbReference>
<dbReference type="GO" id="GO:0016209">
    <property type="term" value="F:antioxidant activity"/>
    <property type="evidence" value="ECO:0007669"/>
    <property type="project" value="InterPro"/>
</dbReference>
<dbReference type="GeneID" id="25728371"/>
<dbReference type="InterPro" id="IPR050553">
    <property type="entry name" value="Thioredoxin_ResA/DsbE_sf"/>
</dbReference>
<dbReference type="Proteomes" id="UP000054498">
    <property type="component" value="Unassembled WGS sequence"/>
</dbReference>
<dbReference type="EMBL" id="KK102827">
    <property type="protein sequence ID" value="KIY96823.1"/>
    <property type="molecule type" value="Genomic_DNA"/>
</dbReference>
<dbReference type="Gene3D" id="1.10.720.30">
    <property type="entry name" value="SAP domain"/>
    <property type="match status" value="1"/>
</dbReference>
<dbReference type="PANTHER" id="PTHR42852">
    <property type="entry name" value="THIOL:DISULFIDE INTERCHANGE PROTEIN DSBE"/>
    <property type="match status" value="1"/>
</dbReference>
<dbReference type="InterPro" id="IPR013766">
    <property type="entry name" value="Thioredoxin_domain"/>
</dbReference>
<dbReference type="PROSITE" id="PS51352">
    <property type="entry name" value="THIOREDOXIN_2"/>
    <property type="match status" value="1"/>
</dbReference>
<dbReference type="Gene3D" id="3.40.30.10">
    <property type="entry name" value="Glutaredoxin"/>
    <property type="match status" value="1"/>
</dbReference>
<dbReference type="KEGG" id="mng:MNEG_11139"/>
<accession>A0A0D2KM56</accession>
<dbReference type="RefSeq" id="XP_013895843.1">
    <property type="nucleotide sequence ID" value="XM_014040389.1"/>
</dbReference>
<feature type="domain" description="Thioredoxin" evidence="1">
    <location>
        <begin position="1"/>
        <end position="144"/>
    </location>
</feature>
<gene>
    <name evidence="2" type="ORF">MNEG_11139</name>
</gene>
<protein>
    <recommendedName>
        <fullName evidence="1">Thioredoxin domain-containing protein</fullName>
    </recommendedName>
</protein>
<evidence type="ECO:0000259" key="1">
    <source>
        <dbReference type="PROSITE" id="PS51352"/>
    </source>
</evidence>
<organism evidence="2 3">
    <name type="scientific">Monoraphidium neglectum</name>
    <dbReference type="NCBI Taxonomy" id="145388"/>
    <lineage>
        <taxon>Eukaryota</taxon>
        <taxon>Viridiplantae</taxon>
        <taxon>Chlorophyta</taxon>
        <taxon>core chlorophytes</taxon>
        <taxon>Chlorophyceae</taxon>
        <taxon>CS clade</taxon>
        <taxon>Sphaeropleales</taxon>
        <taxon>Selenastraceae</taxon>
        <taxon>Monoraphidium</taxon>
    </lineage>
</organism>
<dbReference type="InterPro" id="IPR036361">
    <property type="entry name" value="SAP_dom_sf"/>
</dbReference>
<dbReference type="GO" id="GO:0016491">
    <property type="term" value="F:oxidoreductase activity"/>
    <property type="evidence" value="ECO:0007669"/>
    <property type="project" value="InterPro"/>
</dbReference>
<keyword evidence="3" id="KW-1185">Reference proteome</keyword>
<dbReference type="InterPro" id="IPR036249">
    <property type="entry name" value="Thioredoxin-like_sf"/>
</dbReference>
<dbReference type="SUPFAM" id="SSF68906">
    <property type="entry name" value="SAP domain"/>
    <property type="match status" value="1"/>
</dbReference>
<dbReference type="PROSITE" id="PS00194">
    <property type="entry name" value="THIOREDOXIN_1"/>
    <property type="match status" value="1"/>
</dbReference>
<dbReference type="CDD" id="cd02966">
    <property type="entry name" value="TlpA_like_family"/>
    <property type="match status" value="1"/>
</dbReference>